<keyword evidence="3" id="KW-1185">Reference proteome</keyword>
<dbReference type="PANTHER" id="PTHR23084:SF263">
    <property type="entry name" value="MORN REPEAT-CONTAINING PROTEIN 1"/>
    <property type="match status" value="1"/>
</dbReference>
<evidence type="ECO:0000313" key="2">
    <source>
        <dbReference type="EMBL" id="KAG5186708.1"/>
    </source>
</evidence>
<dbReference type="PANTHER" id="PTHR23084">
    <property type="entry name" value="PHOSPHATIDYLINOSITOL-4-PHOSPHATE 5-KINASE RELATED"/>
    <property type="match status" value="1"/>
</dbReference>
<dbReference type="SMART" id="SM00698">
    <property type="entry name" value="MORN"/>
    <property type="match status" value="2"/>
</dbReference>
<organism evidence="2 3">
    <name type="scientific">Tribonema minus</name>
    <dbReference type="NCBI Taxonomy" id="303371"/>
    <lineage>
        <taxon>Eukaryota</taxon>
        <taxon>Sar</taxon>
        <taxon>Stramenopiles</taxon>
        <taxon>Ochrophyta</taxon>
        <taxon>PX clade</taxon>
        <taxon>Xanthophyceae</taxon>
        <taxon>Tribonematales</taxon>
        <taxon>Tribonemataceae</taxon>
        <taxon>Tribonema</taxon>
    </lineage>
</organism>
<comment type="caution">
    <text evidence="2">The sequence shown here is derived from an EMBL/GenBank/DDBJ whole genome shotgun (WGS) entry which is preliminary data.</text>
</comment>
<dbReference type="AlphaFoldDB" id="A0A835ZCZ9"/>
<dbReference type="OrthoDB" id="423343at2759"/>
<dbReference type="InterPro" id="IPR003409">
    <property type="entry name" value="MORN"/>
</dbReference>
<dbReference type="Proteomes" id="UP000664859">
    <property type="component" value="Unassembled WGS sequence"/>
</dbReference>
<dbReference type="Gene3D" id="2.20.110.10">
    <property type="entry name" value="Histone H3 K4-specific methyltransferase SET7/9 N-terminal domain"/>
    <property type="match status" value="1"/>
</dbReference>
<evidence type="ECO:0000256" key="1">
    <source>
        <dbReference type="ARBA" id="ARBA00022737"/>
    </source>
</evidence>
<gene>
    <name evidence="2" type="ORF">JKP88DRAFT_254417</name>
</gene>
<protein>
    <submittedName>
        <fullName evidence="2">Uncharacterized protein</fullName>
    </submittedName>
</protein>
<keyword evidence="1" id="KW-0677">Repeat</keyword>
<dbReference type="EMBL" id="JAFCMP010000106">
    <property type="protein sequence ID" value="KAG5186708.1"/>
    <property type="molecule type" value="Genomic_DNA"/>
</dbReference>
<proteinExistence type="predicted"/>
<sequence>MAVRCGRHQQENSSELMVQQFIRSMVIVGIPAAASTAAPPSNGRKLGVTQTSTTVWFRVHTLTAQHCHTTPSMVRKSEEQIQVHERLLERAGYDGHFAAHVRDVHTHKGSEAMRLGVVSGMWYKHICDSRVFDEFYYPVKQDLRLPLKERRSSFNINFNSATTAAGTAANSDSAPAAASLQDAADAVNIAAARSTLDSDGGERVSGPDYDMYRIVEEKKAPTFGPPGLAPPITNIPHSEGQEKFFHYKGEWKDGKMCGYGVYRFADGKTYQLNYPSQASYLGDFFAGHMHGRGTYTSCPRAFVKSKPYVAAGALQGGTGGAGGISASGDEELHRCSQSMCTVYEGRWEAHACTSAQSVCKCSLCSSALLLLCRRIHICQNGCICGRGSLYWPSVEPKGEVVWHRDKRNWPKTGRYGSGLSVRAALELVRDDAQAQHMRKLQDRDFISGAATMAQLDLYVSKVRREIGQQRMLEKHTQREMRIRARREAKDNMLKAKMAAALQAVDADELQDDGNGSLPSMSAKTL</sequence>
<dbReference type="Pfam" id="PF02493">
    <property type="entry name" value="MORN"/>
    <property type="match status" value="2"/>
</dbReference>
<accession>A0A835ZCZ9</accession>
<reference evidence="2" key="1">
    <citation type="submission" date="2021-02" db="EMBL/GenBank/DDBJ databases">
        <title>First Annotated Genome of the Yellow-green Alga Tribonema minus.</title>
        <authorList>
            <person name="Mahan K.M."/>
        </authorList>
    </citation>
    <scope>NUCLEOTIDE SEQUENCE</scope>
    <source>
        <strain evidence="2">UTEX B ZZ1240</strain>
    </source>
</reference>
<name>A0A835ZCZ9_9STRA</name>
<evidence type="ECO:0000313" key="3">
    <source>
        <dbReference type="Proteomes" id="UP000664859"/>
    </source>
</evidence>
<dbReference type="SUPFAM" id="SSF82185">
    <property type="entry name" value="Histone H3 K4-specific methyltransferase SET7/9 N-terminal domain"/>
    <property type="match status" value="1"/>
</dbReference>